<dbReference type="Gene3D" id="1.10.443.10">
    <property type="entry name" value="Intergrase catalytic core"/>
    <property type="match status" value="1"/>
</dbReference>
<keyword evidence="3 5" id="KW-0238">DNA-binding</keyword>
<dbReference type="PROSITE" id="PS51900">
    <property type="entry name" value="CB"/>
    <property type="match status" value="1"/>
</dbReference>
<feature type="domain" description="Tyr recombinase" evidence="6">
    <location>
        <begin position="186"/>
        <end position="391"/>
    </location>
</feature>
<dbReference type="RefSeq" id="WP_062410719.1">
    <property type="nucleotide sequence ID" value="NZ_CP013652.1"/>
</dbReference>
<dbReference type="InterPro" id="IPR004107">
    <property type="entry name" value="Integrase_SAM-like_N"/>
</dbReference>
<dbReference type="GO" id="GO:0006310">
    <property type="term" value="P:DNA recombination"/>
    <property type="evidence" value="ECO:0007669"/>
    <property type="project" value="UniProtKB-KW"/>
</dbReference>
<evidence type="ECO:0000259" key="6">
    <source>
        <dbReference type="PROSITE" id="PS51898"/>
    </source>
</evidence>
<dbReference type="Gene3D" id="1.10.150.130">
    <property type="match status" value="1"/>
</dbReference>
<gene>
    <name evidence="8" type="ORF">IJ22_50930</name>
</gene>
<dbReference type="AlphaFoldDB" id="A0A0U2UH19"/>
<dbReference type="InterPro" id="IPR002104">
    <property type="entry name" value="Integrase_catalytic"/>
</dbReference>
<dbReference type="PANTHER" id="PTHR30349">
    <property type="entry name" value="PHAGE INTEGRASE-RELATED"/>
    <property type="match status" value="1"/>
</dbReference>
<evidence type="ECO:0000313" key="8">
    <source>
        <dbReference type="EMBL" id="ALS25352.1"/>
    </source>
</evidence>
<dbReference type="PROSITE" id="PS51898">
    <property type="entry name" value="TYR_RECOMBINASE"/>
    <property type="match status" value="1"/>
</dbReference>
<evidence type="ECO:0000256" key="5">
    <source>
        <dbReference type="PROSITE-ProRule" id="PRU01248"/>
    </source>
</evidence>
<keyword evidence="9" id="KW-1185">Reference proteome</keyword>
<dbReference type="InterPro" id="IPR011010">
    <property type="entry name" value="DNA_brk_join_enz"/>
</dbReference>
<dbReference type="InterPro" id="IPR044068">
    <property type="entry name" value="CB"/>
</dbReference>
<dbReference type="STRING" id="162209.IJ22_50930"/>
<feature type="domain" description="Core-binding (CB)" evidence="7">
    <location>
        <begin position="73"/>
        <end position="165"/>
    </location>
</feature>
<dbReference type="InterPro" id="IPR010998">
    <property type="entry name" value="Integrase_recombinase_N"/>
</dbReference>
<evidence type="ECO:0000256" key="2">
    <source>
        <dbReference type="ARBA" id="ARBA00022908"/>
    </source>
</evidence>
<reference evidence="9" key="1">
    <citation type="submission" date="2015-12" db="EMBL/GenBank/DDBJ databases">
        <title>Complete genome sequences of two moderately thermophilic Paenibacillus species.</title>
        <authorList>
            <person name="Butler R.III."/>
            <person name="Wang J."/>
            <person name="Stark B.C."/>
            <person name="Pombert J.-F."/>
        </authorList>
    </citation>
    <scope>NUCLEOTIDE SEQUENCE [LARGE SCALE GENOMIC DNA]</scope>
    <source>
        <strain evidence="9">32O-Y</strain>
    </source>
</reference>
<keyword evidence="2" id="KW-0229">DNA integration</keyword>
<dbReference type="GO" id="GO:0003677">
    <property type="term" value="F:DNA binding"/>
    <property type="evidence" value="ECO:0007669"/>
    <property type="project" value="UniProtKB-UniRule"/>
</dbReference>
<comment type="similarity">
    <text evidence="1">Belongs to the 'phage' integrase family.</text>
</comment>
<dbReference type="GO" id="GO:0015074">
    <property type="term" value="P:DNA integration"/>
    <property type="evidence" value="ECO:0007669"/>
    <property type="project" value="UniProtKB-KW"/>
</dbReference>
<dbReference type="OrthoDB" id="9803188at2"/>
<accession>A0A0U2UH19</accession>
<dbReference type="SUPFAM" id="SSF56349">
    <property type="entry name" value="DNA breaking-rejoining enzymes"/>
    <property type="match status" value="1"/>
</dbReference>
<dbReference type="Pfam" id="PF00589">
    <property type="entry name" value="Phage_integrase"/>
    <property type="match status" value="1"/>
</dbReference>
<protein>
    <submittedName>
        <fullName evidence="8">Phage integrase family protein</fullName>
    </submittedName>
</protein>
<evidence type="ECO:0000313" key="9">
    <source>
        <dbReference type="Proteomes" id="UP000061660"/>
    </source>
</evidence>
<keyword evidence="4" id="KW-0233">DNA recombination</keyword>
<dbReference type="CDD" id="cd01189">
    <property type="entry name" value="INT_ICEBs1_C_like"/>
    <property type="match status" value="1"/>
</dbReference>
<dbReference type="KEGG" id="pnp:IJ22_50930"/>
<reference evidence="8 9" key="2">
    <citation type="journal article" date="2016" name="Genome Announc.">
        <title>Complete Genome Sequences of Two Interactive Moderate Thermophiles, Paenibacillus napthalenovorans 32O-Y and Paenibacillus sp. 32O-W.</title>
        <authorList>
            <person name="Butler R.R.III."/>
            <person name="Wang J."/>
            <person name="Stark B.C."/>
            <person name="Pombert J.F."/>
        </authorList>
    </citation>
    <scope>NUCLEOTIDE SEQUENCE [LARGE SCALE GENOMIC DNA]</scope>
    <source>
        <strain evidence="8 9">32O-Y</strain>
    </source>
</reference>
<evidence type="ECO:0000256" key="1">
    <source>
        <dbReference type="ARBA" id="ARBA00008857"/>
    </source>
</evidence>
<proteinExistence type="inferred from homology"/>
<dbReference type="InterPro" id="IPR050090">
    <property type="entry name" value="Tyrosine_recombinase_XerCD"/>
</dbReference>
<name>A0A0U2UH19_9BACL</name>
<sequence>MASIEKRGKNSWRLVVELGTDAHGHRLKKSKTIKVEDEALLRTKKRLNDYLNEELTKFKIEVEAGEYIAPEKMKFSSFVEEWETKYAVKHLEASTLNTYKRCLNKRILPVFGHLRLDQVKPIHILNYIDSLEQEGSRLDGKQGKLSSGSVFMMYRILKNIFCRAVEWKLIKSNPVADVARPRVKYKESRVYSEEEVHKLFEVLQHEPYHWRMMITLALTTGMRRGELVGLEWKHVDLKNGIIDVQQNITTFKDGEPIIKQPKTKHSIRKIALPASVTAELNDYYLHCRKERMKMKTVWKRDEHFFVFFNEEGKPFYPETPYLHFRNLLLKHKLPYITFHSLRHTSATLLLNQGVHAKIISERLGHSNIGTTMNIYGHVLRSADQEAANKFDAILPITKAK</sequence>
<evidence type="ECO:0000256" key="4">
    <source>
        <dbReference type="ARBA" id="ARBA00023172"/>
    </source>
</evidence>
<evidence type="ECO:0000259" key="7">
    <source>
        <dbReference type="PROSITE" id="PS51900"/>
    </source>
</evidence>
<dbReference type="InterPro" id="IPR013762">
    <property type="entry name" value="Integrase-like_cat_sf"/>
</dbReference>
<dbReference type="Proteomes" id="UP000061660">
    <property type="component" value="Chromosome"/>
</dbReference>
<evidence type="ECO:0000256" key="3">
    <source>
        <dbReference type="ARBA" id="ARBA00023125"/>
    </source>
</evidence>
<dbReference type="Pfam" id="PF14659">
    <property type="entry name" value="Phage_int_SAM_3"/>
    <property type="match status" value="1"/>
</dbReference>
<dbReference type="EMBL" id="CP013652">
    <property type="protein sequence ID" value="ALS25352.1"/>
    <property type="molecule type" value="Genomic_DNA"/>
</dbReference>
<dbReference type="PATRIC" id="fig|162209.4.peg.5383"/>
<organism evidence="8 9">
    <name type="scientific">Paenibacillus naphthalenovorans</name>
    <dbReference type="NCBI Taxonomy" id="162209"/>
    <lineage>
        <taxon>Bacteria</taxon>
        <taxon>Bacillati</taxon>
        <taxon>Bacillota</taxon>
        <taxon>Bacilli</taxon>
        <taxon>Bacillales</taxon>
        <taxon>Paenibacillaceae</taxon>
        <taxon>Paenibacillus</taxon>
    </lineage>
</organism>
<dbReference type="PANTHER" id="PTHR30349:SF41">
    <property type="entry name" value="INTEGRASE_RECOMBINASE PROTEIN MJ0367-RELATED"/>
    <property type="match status" value="1"/>
</dbReference>